<dbReference type="GO" id="GO:0016020">
    <property type="term" value="C:membrane"/>
    <property type="evidence" value="ECO:0007669"/>
    <property type="project" value="InterPro"/>
</dbReference>
<sequence length="239" mass="25831">SLDKKDEQFIAQNEGNSNKGINFDVQDPPAGPPLRGNDPPGNKSQEAASQPRGQPVHAAPGQAAALQQQDDGEVKGSRFIEADDKQFIIIVAVAVSTGFVGLMLAGVCYYKFRKSAKAASDVEYPAYGITGPVKERIPSPGDRKLAQSAQMYHYQHQKQQMIAMEKANGDMKHDASDDESEEDNIEGDYTVYECPGLAPTGEMEVRNPLFRGDDTPVTPGEDITGQPHGQESADQPVSQ</sequence>
<protein>
    <recommendedName>
        <fullName evidence="5">Neural proliferation differentiation and control protein 1</fullName>
    </recommendedName>
</protein>
<reference evidence="3" key="1">
    <citation type="submission" date="2021-04" db="EMBL/GenBank/DDBJ databases">
        <authorList>
            <consortium name="Molecular Ecology Group"/>
        </authorList>
    </citation>
    <scope>NUCLEOTIDE SEQUENCE</scope>
</reference>
<keyword evidence="2" id="KW-0812">Transmembrane</keyword>
<dbReference type="Pfam" id="PF06809">
    <property type="entry name" value="NPDC1"/>
    <property type="match status" value="1"/>
</dbReference>
<feature type="non-terminal residue" evidence="3">
    <location>
        <position position="239"/>
    </location>
</feature>
<evidence type="ECO:0000313" key="4">
    <source>
        <dbReference type="Proteomes" id="UP000678393"/>
    </source>
</evidence>
<organism evidence="3 4">
    <name type="scientific">Candidula unifasciata</name>
    <dbReference type="NCBI Taxonomy" id="100452"/>
    <lineage>
        <taxon>Eukaryota</taxon>
        <taxon>Metazoa</taxon>
        <taxon>Spiralia</taxon>
        <taxon>Lophotrochozoa</taxon>
        <taxon>Mollusca</taxon>
        <taxon>Gastropoda</taxon>
        <taxon>Heterobranchia</taxon>
        <taxon>Euthyneura</taxon>
        <taxon>Panpulmonata</taxon>
        <taxon>Eupulmonata</taxon>
        <taxon>Stylommatophora</taxon>
        <taxon>Helicina</taxon>
        <taxon>Helicoidea</taxon>
        <taxon>Geomitridae</taxon>
        <taxon>Candidula</taxon>
    </lineage>
</organism>
<keyword evidence="2" id="KW-1133">Transmembrane helix</keyword>
<feature type="region of interest" description="Disordered" evidence="1">
    <location>
        <begin position="193"/>
        <end position="239"/>
    </location>
</feature>
<dbReference type="PANTHER" id="PTHR23352">
    <property type="entry name" value="NEURAL PROLIFERATION DIFFERENTIATION AND CONTROL PROTEIN-1 NPDC-1 PROTEIN"/>
    <property type="match status" value="1"/>
</dbReference>
<keyword evidence="4" id="KW-1185">Reference proteome</keyword>
<accession>A0A8S3ZRJ2</accession>
<proteinExistence type="predicted"/>
<dbReference type="EMBL" id="CAJHNH020003323">
    <property type="protein sequence ID" value="CAG5129001.1"/>
    <property type="molecule type" value="Genomic_DNA"/>
</dbReference>
<dbReference type="AlphaFoldDB" id="A0A8S3ZRJ2"/>
<evidence type="ECO:0000256" key="1">
    <source>
        <dbReference type="SAM" id="MobiDB-lite"/>
    </source>
</evidence>
<evidence type="ECO:0000256" key="2">
    <source>
        <dbReference type="SAM" id="Phobius"/>
    </source>
</evidence>
<keyword evidence="2" id="KW-0472">Membrane</keyword>
<feature type="region of interest" description="Disordered" evidence="1">
    <location>
        <begin position="1"/>
        <end position="70"/>
    </location>
</feature>
<feature type="transmembrane region" description="Helical" evidence="2">
    <location>
        <begin position="87"/>
        <end position="110"/>
    </location>
</feature>
<dbReference type="OrthoDB" id="6270617at2759"/>
<feature type="compositionally biased region" description="Polar residues" evidence="1">
    <location>
        <begin position="42"/>
        <end position="52"/>
    </location>
</feature>
<feature type="compositionally biased region" description="Low complexity" evidence="1">
    <location>
        <begin position="53"/>
        <end position="69"/>
    </location>
</feature>
<comment type="caution">
    <text evidence="3">The sequence shown here is derived from an EMBL/GenBank/DDBJ whole genome shotgun (WGS) entry which is preliminary data.</text>
</comment>
<dbReference type="PANTHER" id="PTHR23352:SF2">
    <property type="entry name" value="NEURAL PROLIFERATION DIFFERENTIATION AND CONTROL PROTEIN 1"/>
    <property type="match status" value="1"/>
</dbReference>
<dbReference type="Proteomes" id="UP000678393">
    <property type="component" value="Unassembled WGS sequence"/>
</dbReference>
<feature type="compositionally biased region" description="Polar residues" evidence="1">
    <location>
        <begin position="227"/>
        <end position="239"/>
    </location>
</feature>
<feature type="compositionally biased region" description="Polar residues" evidence="1">
    <location>
        <begin position="10"/>
        <end position="20"/>
    </location>
</feature>
<name>A0A8S3ZRJ2_9EUPU</name>
<dbReference type="InterPro" id="IPR009635">
    <property type="entry name" value="NPDC1"/>
</dbReference>
<evidence type="ECO:0000313" key="3">
    <source>
        <dbReference type="EMBL" id="CAG5129001.1"/>
    </source>
</evidence>
<gene>
    <name evidence="3" type="ORF">CUNI_LOCUS14559</name>
</gene>
<evidence type="ECO:0008006" key="5">
    <source>
        <dbReference type="Google" id="ProtNLM"/>
    </source>
</evidence>